<evidence type="ECO:0000313" key="13">
    <source>
        <dbReference type="EMBL" id="KAG9276145.1"/>
    </source>
</evidence>
<sequence length="1050" mass="115079">MTMNFMPLLSLSLVLQSAKDVVAGQCWQGATYSETVVSPELRSSSIMRVPEVLSLTQCAAACCDLPGCDLAWFFERRCYVLSCQHKENCQPKKRPGTDSLLAFLQRGPPQTLVLQSLVRGEPYPSHWRPLPRHRGPEDPLKDLALLGGIPDLENSPVDYPDSYRTSEDGGRGDDLSEEKTSSKVEHRESPGLPDWPALQESDGFNVSETEGGRRKPSQPDAAEGSRVAPSSPSTVTDGRTTSNSPPLPSLRPSESPLPTILEDEDQFNISFTSMEPTAILQLFSTDPSMLGSLPVSSSLPSQPDMDTTPQATSSQPAQTLDVFIRSTGEVTLPENTIELTASVSPETETETPYTYEWSLVSSPSEQQAEMEGKHSRTVKISDLSAGVYVVRVSVKGKEAYGESVGNFTVYPEERRNIPPKSVALPKHQDVSLSDGSIIFINGSQSSDDTGVVGYLWEQVDGPLWKSEAPMDTPVLRLQNITAGEYTFRLTVTDPEGLTDSSTATLTVSSPKDNPPVARAGSDQVITLPLNHLTLWANQSTDDLAITGYLWSLQSSSSAKAATMRGIRSLALQLSELQEGQYTFLLTVTDSSSQQDSDTVVVTVLPENRAPVAVAGPDRQLLLPTSSVMLNGTDSSDDQAITNYQWEILSGPPGSKIKDADKAVAMVTGLRAGSHKIKLTVQDQQGEADSAVITVTVTEAKSLPLIAHASGSHTLTLPNNSLVLRGSASNCGSVNVSYLWVRDEQSPAAGDVLYGSDHEAFLYLANLVEGTYLFRLRVADSQGRSSSATATVEVRPDLREREEVELELQVAVAQVSQQQKDTVVRQLAALLHVMDTDIALKGLHGQSDISTVFRFSVQGPDGTIPGPKLARILRFQLLKEKTDFLLFKVLRVDTVMCLLLCSGRGQCDPVSRSCSCDPLWMENPFRRFLDDNESNCDWSVLYVTICCLVVVIFLVSTSWAWCKRGRRTKVRKKTKYTILDNMDEQERMELRPKYNIKHRSTKHNSSLMMSESEFDSEQDTVFSYERTDRARNRVNGAITNGDAYSLRPVEG</sequence>
<keyword evidence="5" id="KW-0677">Repeat</keyword>
<keyword evidence="2" id="KW-1003">Cell membrane</keyword>
<dbReference type="PANTHER" id="PTHR46182">
    <property type="entry name" value="FI19480P1"/>
    <property type="match status" value="1"/>
</dbReference>
<dbReference type="Pfam" id="PF23597">
    <property type="entry name" value="KIAA0319_N"/>
    <property type="match status" value="1"/>
</dbReference>
<dbReference type="GO" id="GO:0001764">
    <property type="term" value="P:neuron migration"/>
    <property type="evidence" value="ECO:0007669"/>
    <property type="project" value="TreeGrafter"/>
</dbReference>
<comment type="subcellular location">
    <subcellularLocation>
        <location evidence="1">Cell membrane</location>
    </subcellularLocation>
</comment>
<feature type="signal peptide" evidence="11">
    <location>
        <begin position="1"/>
        <end position="23"/>
    </location>
</feature>
<dbReference type="Proteomes" id="UP000752171">
    <property type="component" value="Unassembled WGS sequence"/>
</dbReference>
<dbReference type="FunFam" id="2.60.40.10:FF:000061">
    <property type="entry name" value="Dyslexia-associated protein KIAA0319 homolog"/>
    <property type="match status" value="2"/>
</dbReference>
<dbReference type="EMBL" id="JAICCE010000006">
    <property type="protein sequence ID" value="KAG9276145.1"/>
    <property type="molecule type" value="Genomic_DNA"/>
</dbReference>
<dbReference type="GO" id="GO:0031410">
    <property type="term" value="C:cytoplasmic vesicle"/>
    <property type="evidence" value="ECO:0007669"/>
    <property type="project" value="TreeGrafter"/>
</dbReference>
<keyword evidence="4 11" id="KW-0732">Signal</keyword>
<dbReference type="AlphaFoldDB" id="A0A8T2M3C7"/>
<dbReference type="InterPro" id="IPR056502">
    <property type="entry name" value="KIAA0319-like_C"/>
</dbReference>
<dbReference type="PANTHER" id="PTHR46182:SF1">
    <property type="entry name" value="DYSLEXIA-ASSOCIATED PROTEIN KIAA0319"/>
    <property type="match status" value="1"/>
</dbReference>
<gene>
    <name evidence="13" type="ORF">AMEX_G8427</name>
</gene>
<dbReference type="OrthoDB" id="536372at2759"/>
<name>A0A8T2M3C7_ASTMX</name>
<evidence type="ECO:0000256" key="11">
    <source>
        <dbReference type="SAM" id="SignalP"/>
    </source>
</evidence>
<feature type="compositionally biased region" description="Low complexity" evidence="9">
    <location>
        <begin position="240"/>
        <end position="258"/>
    </location>
</feature>
<evidence type="ECO:0000256" key="5">
    <source>
        <dbReference type="ARBA" id="ARBA00022737"/>
    </source>
</evidence>
<evidence type="ECO:0000256" key="3">
    <source>
        <dbReference type="ARBA" id="ARBA00022692"/>
    </source>
</evidence>
<evidence type="ECO:0000313" key="14">
    <source>
        <dbReference type="Proteomes" id="UP000752171"/>
    </source>
</evidence>
<dbReference type="Pfam" id="PF23620">
    <property type="entry name" value="KIAA0319"/>
    <property type="match status" value="1"/>
</dbReference>
<feature type="region of interest" description="Disordered" evidence="9">
    <location>
        <begin position="125"/>
        <end position="258"/>
    </location>
</feature>
<feature type="region of interest" description="Disordered" evidence="9">
    <location>
        <begin position="293"/>
        <end position="316"/>
    </location>
</feature>
<feature type="compositionally biased region" description="Basic and acidic residues" evidence="9">
    <location>
        <begin position="164"/>
        <end position="189"/>
    </location>
</feature>
<dbReference type="GO" id="GO:0005886">
    <property type="term" value="C:plasma membrane"/>
    <property type="evidence" value="ECO:0007669"/>
    <property type="project" value="UniProtKB-SubCell"/>
</dbReference>
<dbReference type="InterPro" id="IPR013980">
    <property type="entry name" value="MANSC_dom"/>
</dbReference>
<evidence type="ECO:0000256" key="1">
    <source>
        <dbReference type="ARBA" id="ARBA00004236"/>
    </source>
</evidence>
<evidence type="ECO:0000256" key="7">
    <source>
        <dbReference type="ARBA" id="ARBA00023136"/>
    </source>
</evidence>
<keyword evidence="6 10" id="KW-1133">Transmembrane helix</keyword>
<evidence type="ECO:0000259" key="12">
    <source>
        <dbReference type="PROSITE" id="PS50986"/>
    </source>
</evidence>
<evidence type="ECO:0000256" key="9">
    <source>
        <dbReference type="SAM" id="MobiDB-lite"/>
    </source>
</evidence>
<evidence type="ECO:0000256" key="8">
    <source>
        <dbReference type="ARBA" id="ARBA00023180"/>
    </source>
</evidence>
<evidence type="ECO:0000256" key="6">
    <source>
        <dbReference type="ARBA" id="ARBA00022989"/>
    </source>
</evidence>
<dbReference type="InterPro" id="IPR022409">
    <property type="entry name" value="PKD/Chitinase_dom"/>
</dbReference>
<keyword evidence="7 10" id="KW-0472">Membrane</keyword>
<dbReference type="PROSITE" id="PS50986">
    <property type="entry name" value="MANSC"/>
    <property type="match status" value="1"/>
</dbReference>
<dbReference type="FunFam" id="2.60.40.10:FF:000257">
    <property type="entry name" value="Dyslexia-associated protein KIAA0319-like"/>
    <property type="match status" value="1"/>
</dbReference>
<dbReference type="SUPFAM" id="SSF49299">
    <property type="entry name" value="PKD domain"/>
    <property type="match status" value="4"/>
</dbReference>
<evidence type="ECO:0000256" key="4">
    <source>
        <dbReference type="ARBA" id="ARBA00022729"/>
    </source>
</evidence>
<protein>
    <submittedName>
        <fullName evidence="13">Dyslexia-associated protein</fullName>
    </submittedName>
</protein>
<dbReference type="InterPro" id="IPR029865">
    <property type="entry name" value="KIAA0319-like"/>
</dbReference>
<evidence type="ECO:0000256" key="10">
    <source>
        <dbReference type="SAM" id="Phobius"/>
    </source>
</evidence>
<keyword evidence="8" id="KW-0325">Glycoprotein</keyword>
<reference evidence="13 14" key="1">
    <citation type="submission" date="2021-07" db="EMBL/GenBank/DDBJ databases">
        <authorList>
            <person name="Imarazene B."/>
            <person name="Zahm M."/>
            <person name="Klopp C."/>
            <person name="Cabau C."/>
            <person name="Beille S."/>
            <person name="Jouanno E."/>
            <person name="Castinel A."/>
            <person name="Lluch J."/>
            <person name="Gil L."/>
            <person name="Kuchtly C."/>
            <person name="Lopez Roques C."/>
            <person name="Donnadieu C."/>
            <person name="Parrinello H."/>
            <person name="Journot L."/>
            <person name="Du K."/>
            <person name="Schartl M."/>
            <person name="Retaux S."/>
            <person name="Guiguen Y."/>
        </authorList>
    </citation>
    <scope>NUCLEOTIDE SEQUENCE [LARGE SCALE GENOMIC DNA]</scope>
    <source>
        <strain evidence="13">Pach_M1</strain>
        <tissue evidence="13">Testis</tissue>
    </source>
</reference>
<keyword evidence="3 10" id="KW-0812">Transmembrane</keyword>
<feature type="compositionally biased region" description="Polar residues" evidence="9">
    <location>
        <begin position="304"/>
        <end position="316"/>
    </location>
</feature>
<feature type="compositionally biased region" description="Polar residues" evidence="9">
    <location>
        <begin position="228"/>
        <end position="239"/>
    </location>
</feature>
<dbReference type="SMART" id="SM00089">
    <property type="entry name" value="PKD"/>
    <property type="match status" value="5"/>
</dbReference>
<feature type="chain" id="PRO_5035931849" evidence="11">
    <location>
        <begin position="24"/>
        <end position="1050"/>
    </location>
</feature>
<accession>A0A8T2M3C7</accession>
<proteinExistence type="predicted"/>
<dbReference type="Pfam" id="PF22352">
    <property type="entry name" value="K319L-like_PKD"/>
    <property type="match status" value="5"/>
</dbReference>
<dbReference type="InterPro" id="IPR013783">
    <property type="entry name" value="Ig-like_fold"/>
</dbReference>
<comment type="caution">
    <text evidence="13">The sequence shown here is derived from an EMBL/GenBank/DDBJ whole genome shotgun (WGS) entry which is preliminary data.</text>
</comment>
<dbReference type="InterPro" id="IPR035986">
    <property type="entry name" value="PKD_dom_sf"/>
</dbReference>
<feature type="transmembrane region" description="Helical" evidence="10">
    <location>
        <begin position="939"/>
        <end position="961"/>
    </location>
</feature>
<dbReference type="InterPro" id="IPR011106">
    <property type="entry name" value="MANSC_N"/>
</dbReference>
<evidence type="ECO:0000256" key="2">
    <source>
        <dbReference type="ARBA" id="ARBA00022475"/>
    </source>
</evidence>
<dbReference type="Gene3D" id="2.60.40.10">
    <property type="entry name" value="Immunoglobulins"/>
    <property type="match status" value="5"/>
</dbReference>
<feature type="domain" description="MANSC" evidence="12">
    <location>
        <begin position="14"/>
        <end position="100"/>
    </location>
</feature>
<dbReference type="CDD" id="cd00146">
    <property type="entry name" value="PKD"/>
    <property type="match status" value="3"/>
</dbReference>
<dbReference type="SMART" id="SM00765">
    <property type="entry name" value="MANEC"/>
    <property type="match status" value="1"/>
</dbReference>
<organism evidence="13 14">
    <name type="scientific">Astyanax mexicanus</name>
    <name type="common">Blind cave fish</name>
    <name type="synonym">Astyanax fasciatus mexicanus</name>
    <dbReference type="NCBI Taxonomy" id="7994"/>
    <lineage>
        <taxon>Eukaryota</taxon>
        <taxon>Metazoa</taxon>
        <taxon>Chordata</taxon>
        <taxon>Craniata</taxon>
        <taxon>Vertebrata</taxon>
        <taxon>Euteleostomi</taxon>
        <taxon>Actinopterygii</taxon>
        <taxon>Neopterygii</taxon>
        <taxon>Teleostei</taxon>
        <taxon>Ostariophysi</taxon>
        <taxon>Characiformes</taxon>
        <taxon>Characoidei</taxon>
        <taxon>Acestrorhamphidae</taxon>
        <taxon>Acestrorhamphinae</taxon>
        <taxon>Astyanax</taxon>
    </lineage>
</organism>